<dbReference type="AlphaFoldDB" id="A0A1Y6CQZ0"/>
<dbReference type="Pfam" id="PF02668">
    <property type="entry name" value="TauD"/>
    <property type="match status" value="1"/>
</dbReference>
<dbReference type="SUPFAM" id="SSF51197">
    <property type="entry name" value="Clavaminate synthase-like"/>
    <property type="match status" value="1"/>
</dbReference>
<comment type="cofactor">
    <cofactor evidence="1">
        <name>Fe(2+)</name>
        <dbReference type="ChEBI" id="CHEBI:29033"/>
    </cofactor>
</comment>
<dbReference type="InterPro" id="IPR042098">
    <property type="entry name" value="TauD-like_sf"/>
</dbReference>
<gene>
    <name evidence="5" type="ORF">SAMN05428998_12849</name>
</gene>
<dbReference type="RefSeq" id="WP_200808656.1">
    <property type="nucleotide sequence ID" value="NZ_FWZX01000028.1"/>
</dbReference>
<evidence type="ECO:0000313" key="5">
    <source>
        <dbReference type="EMBL" id="SMF69251.1"/>
    </source>
</evidence>
<feature type="domain" description="TauD/TfdA-like" evidence="4">
    <location>
        <begin position="53"/>
        <end position="311"/>
    </location>
</feature>
<dbReference type="GO" id="GO:0016706">
    <property type="term" value="F:2-oxoglutarate-dependent dioxygenase activity"/>
    <property type="evidence" value="ECO:0007669"/>
    <property type="project" value="UniProtKB-ARBA"/>
</dbReference>
<name>A0A1Y6CQZ0_9PROT</name>
<evidence type="ECO:0000259" key="4">
    <source>
        <dbReference type="Pfam" id="PF02668"/>
    </source>
</evidence>
<keyword evidence="3" id="KW-0045">Antibiotic biosynthesis</keyword>
<evidence type="ECO:0000256" key="2">
    <source>
        <dbReference type="ARBA" id="ARBA00023002"/>
    </source>
</evidence>
<accession>A0A1Y6CQZ0</accession>
<dbReference type="STRING" id="560819.SAMN05428998_12849"/>
<dbReference type="Gene3D" id="3.60.130.10">
    <property type="entry name" value="Clavaminate synthase-like"/>
    <property type="match status" value="1"/>
</dbReference>
<evidence type="ECO:0000313" key="6">
    <source>
        <dbReference type="Proteomes" id="UP000192917"/>
    </source>
</evidence>
<keyword evidence="5" id="KW-0223">Dioxygenase</keyword>
<evidence type="ECO:0000256" key="3">
    <source>
        <dbReference type="ARBA" id="ARBA00023194"/>
    </source>
</evidence>
<protein>
    <submittedName>
        <fullName evidence="5">Taurine catabolism dioxygenase TauD, TfdA family</fullName>
    </submittedName>
</protein>
<dbReference type="EMBL" id="FWZX01000028">
    <property type="protein sequence ID" value="SMF69251.1"/>
    <property type="molecule type" value="Genomic_DNA"/>
</dbReference>
<dbReference type="PANTHER" id="PTHR10696:SF56">
    <property type="entry name" value="TAUD_TFDA-LIKE DOMAIN-CONTAINING PROTEIN"/>
    <property type="match status" value="1"/>
</dbReference>
<dbReference type="PANTHER" id="PTHR10696">
    <property type="entry name" value="GAMMA-BUTYROBETAINE HYDROXYLASE-RELATED"/>
    <property type="match status" value="1"/>
</dbReference>
<sequence>MPAPEALPPPMTGPAAWIGAEMARHPEAWLVELSAAEIAELEQAARHYLSLGRDLGEITAADFPLASFGAHLRRLKRELLHGRGVELLRGLPVAGYSQAFAATIFCGIGAHLGSARSQNAAGHILGHVRDTGADGRDPSVRIYQTRERQTFHTDSADVVGLLCLRPAKQGGRSLLVSALTIYNRMLAERPDLLALLFDPIATDRRGEIPEGARPYMEIPPLSWHEGRLTVFYQRQYIDSAQRFEGALRLTPAHVEALDLFDALANDPELHFAMDLRAGDMQFVYNHSQLHDRTAFVDWPEPGRRRHLLRLWLSLDGDRPLPDCFRERYGSIEIGSRGGIVTARTRLHAPLD</sequence>
<reference evidence="5 6" key="1">
    <citation type="submission" date="2017-04" db="EMBL/GenBank/DDBJ databases">
        <authorList>
            <person name="Afonso C.L."/>
            <person name="Miller P.J."/>
            <person name="Scott M.A."/>
            <person name="Spackman E."/>
            <person name="Goraichik I."/>
            <person name="Dimitrov K.M."/>
            <person name="Suarez D.L."/>
            <person name="Swayne D.E."/>
        </authorList>
    </citation>
    <scope>NUCLEOTIDE SEQUENCE [LARGE SCALE GENOMIC DNA]</scope>
    <source>
        <strain evidence="5 6">USBA 355</strain>
    </source>
</reference>
<dbReference type="InterPro" id="IPR003819">
    <property type="entry name" value="TauD/TfdA-like"/>
</dbReference>
<dbReference type="InterPro" id="IPR050411">
    <property type="entry name" value="AlphaKG_dependent_hydroxylases"/>
</dbReference>
<keyword evidence="6" id="KW-1185">Reference proteome</keyword>
<keyword evidence="2" id="KW-0560">Oxidoreductase</keyword>
<dbReference type="GO" id="GO:0017000">
    <property type="term" value="P:antibiotic biosynthetic process"/>
    <property type="evidence" value="ECO:0007669"/>
    <property type="project" value="UniProtKB-KW"/>
</dbReference>
<organism evidence="5 6">
    <name type="scientific">Tistlia consotensis USBA 355</name>
    <dbReference type="NCBI Taxonomy" id="560819"/>
    <lineage>
        <taxon>Bacteria</taxon>
        <taxon>Pseudomonadati</taxon>
        <taxon>Pseudomonadota</taxon>
        <taxon>Alphaproteobacteria</taxon>
        <taxon>Rhodospirillales</taxon>
        <taxon>Rhodovibrionaceae</taxon>
        <taxon>Tistlia</taxon>
    </lineage>
</organism>
<proteinExistence type="predicted"/>
<evidence type="ECO:0000256" key="1">
    <source>
        <dbReference type="ARBA" id="ARBA00001954"/>
    </source>
</evidence>
<dbReference type="Proteomes" id="UP000192917">
    <property type="component" value="Unassembled WGS sequence"/>
</dbReference>